<dbReference type="Proteomes" id="UP000092584">
    <property type="component" value="Unassembled WGS sequence"/>
</dbReference>
<evidence type="ECO:0000256" key="3">
    <source>
        <dbReference type="ARBA" id="ARBA00022729"/>
    </source>
</evidence>
<accession>A0A1B8TSB1</accession>
<evidence type="ECO:0000256" key="2">
    <source>
        <dbReference type="ARBA" id="ARBA00006275"/>
    </source>
</evidence>
<keyword evidence="9" id="KW-1185">Reference proteome</keyword>
<organism evidence="8 9">
    <name type="scientific">Polaribacter vadi</name>
    <dbReference type="NCBI Taxonomy" id="1774273"/>
    <lineage>
        <taxon>Bacteria</taxon>
        <taxon>Pseudomonadati</taxon>
        <taxon>Bacteroidota</taxon>
        <taxon>Flavobacteriia</taxon>
        <taxon>Flavobacteriales</taxon>
        <taxon>Flavobacteriaceae</taxon>
    </lineage>
</organism>
<dbReference type="Pfam" id="PF07980">
    <property type="entry name" value="SusD_RagB"/>
    <property type="match status" value="1"/>
</dbReference>
<feature type="domain" description="SusD-like N-terminal" evidence="7">
    <location>
        <begin position="100"/>
        <end position="229"/>
    </location>
</feature>
<keyword evidence="4" id="KW-0472">Membrane</keyword>
<comment type="subcellular location">
    <subcellularLocation>
        <location evidence="1">Cell outer membrane</location>
    </subcellularLocation>
</comment>
<comment type="caution">
    <text evidence="8">The sequence shown here is derived from an EMBL/GenBank/DDBJ whole genome shotgun (WGS) entry which is preliminary data.</text>
</comment>
<proteinExistence type="inferred from homology"/>
<comment type="similarity">
    <text evidence="2">Belongs to the SusD family.</text>
</comment>
<dbReference type="STRING" id="1774273.LPB03_10100"/>
<feature type="domain" description="RagB/SusD" evidence="6">
    <location>
        <begin position="375"/>
        <end position="593"/>
    </location>
</feature>
<dbReference type="InterPro" id="IPR033985">
    <property type="entry name" value="SusD-like_N"/>
</dbReference>
<dbReference type="Pfam" id="PF14322">
    <property type="entry name" value="SusD-like_3"/>
    <property type="match status" value="1"/>
</dbReference>
<dbReference type="InterPro" id="IPR012944">
    <property type="entry name" value="SusD_RagB_dom"/>
</dbReference>
<dbReference type="GO" id="GO:0009279">
    <property type="term" value="C:cell outer membrane"/>
    <property type="evidence" value="ECO:0007669"/>
    <property type="project" value="UniProtKB-SubCell"/>
</dbReference>
<dbReference type="KEGG" id="pob:LPB03_10100"/>
<reference evidence="9" key="1">
    <citation type="submission" date="2016-02" db="EMBL/GenBank/DDBJ databases">
        <authorList>
            <person name="Shin S.-K."/>
            <person name="Yi H."/>
            <person name="Kim E."/>
        </authorList>
    </citation>
    <scope>NUCLEOTIDE SEQUENCE [LARGE SCALE GENOMIC DNA]</scope>
    <source>
        <strain evidence="9">LPB0003</strain>
    </source>
</reference>
<evidence type="ECO:0000256" key="5">
    <source>
        <dbReference type="ARBA" id="ARBA00023237"/>
    </source>
</evidence>
<keyword evidence="5" id="KW-0998">Cell outer membrane</keyword>
<dbReference type="AlphaFoldDB" id="A0A1B8TSB1"/>
<evidence type="ECO:0000259" key="6">
    <source>
        <dbReference type="Pfam" id="PF07980"/>
    </source>
</evidence>
<dbReference type="PROSITE" id="PS51257">
    <property type="entry name" value="PROKAR_LIPOPROTEIN"/>
    <property type="match status" value="1"/>
</dbReference>
<name>A0A1B8TSB1_9FLAO</name>
<keyword evidence="3" id="KW-0732">Signal</keyword>
<gene>
    <name evidence="8" type="ORF">LPB3_10110</name>
</gene>
<evidence type="ECO:0000259" key="7">
    <source>
        <dbReference type="Pfam" id="PF14322"/>
    </source>
</evidence>
<evidence type="ECO:0000313" key="8">
    <source>
        <dbReference type="EMBL" id="OBY62510.1"/>
    </source>
</evidence>
<evidence type="ECO:0000256" key="4">
    <source>
        <dbReference type="ARBA" id="ARBA00023136"/>
    </source>
</evidence>
<evidence type="ECO:0000256" key="1">
    <source>
        <dbReference type="ARBA" id="ARBA00004442"/>
    </source>
</evidence>
<evidence type="ECO:0000313" key="9">
    <source>
        <dbReference type="Proteomes" id="UP000092584"/>
    </source>
</evidence>
<protein>
    <submittedName>
        <fullName evidence="8">Carbohydrate-binding protein SusD</fullName>
    </submittedName>
</protein>
<dbReference type="OrthoDB" id="5694214at2"/>
<sequence length="593" mass="66787">MKKILIISGIFIALLFVSCEDGDFFDAPAQSTLDESIIFSNAGLAEGAVDGIKEPFGQTNSYRGRFIPYYGFNTDSEWNNNSDKENDAAADLCIYDATPTNTQMNTSNNAWAQMYNGIERANICIRGIRTYGNPEPGNELGQLLGEALTLRAVYYADLTKAWGDVPARFEPITSETLYIEKSSRDTIYKRLIADLGEAATLVAWPNETAATTTVERINKAFVKSFRAKIAMVASGFQQYPDGIRRSNDPDLSVDKMYKLALDETKAVISSGRASLEPSFEGFWRKYNEENINAGGESLWEIPFAAGRGRVAFSFAVRHAGADQYTAQPRGGTAGPLPTTFYDYDESDLRRDITCVPYRWGVPVDGIAQQELDNMETWYFGKYRYEWMTRRVTSTNDDGLNKIYMRYAEVLLIAAEAANELEGPGSAATYLKQLRSRAFSSADQAQKVNAYVNALGSKDQMFNAIVKEHKYEFTGEMERKQALIRWNLLGKNLEEGKQKMFNLKNRTGEYANVPTVLYYKYEADNETLDIYGLNRGENNDPGADYSQVNWNTLEDEKVNSLFKVGVNPDDRQFWPIWQTFIDGSNGKLQNDYGY</sequence>
<dbReference type="Gene3D" id="1.25.40.390">
    <property type="match status" value="1"/>
</dbReference>
<dbReference type="RefSeq" id="WP_065319496.1">
    <property type="nucleotide sequence ID" value="NZ_CP017477.1"/>
</dbReference>
<dbReference type="SUPFAM" id="SSF48452">
    <property type="entry name" value="TPR-like"/>
    <property type="match status" value="1"/>
</dbReference>
<dbReference type="EMBL" id="LSFM01000023">
    <property type="protein sequence ID" value="OBY62510.1"/>
    <property type="molecule type" value="Genomic_DNA"/>
</dbReference>
<dbReference type="InterPro" id="IPR011990">
    <property type="entry name" value="TPR-like_helical_dom_sf"/>
</dbReference>